<organism evidence="6">
    <name type="scientific">gut metagenome</name>
    <dbReference type="NCBI Taxonomy" id="749906"/>
    <lineage>
        <taxon>unclassified sequences</taxon>
        <taxon>metagenomes</taxon>
        <taxon>organismal metagenomes</taxon>
    </lineage>
</organism>
<dbReference type="InterPro" id="IPR029064">
    <property type="entry name" value="Ribosomal_eL30-like_sf"/>
</dbReference>
<feature type="domain" description="tRNA/rRNA methyltransferase SpoU type" evidence="4">
    <location>
        <begin position="111"/>
        <end position="252"/>
    </location>
</feature>
<keyword evidence="2 6" id="KW-0489">Methyltransferase</keyword>
<dbReference type="Gene3D" id="3.40.1280.10">
    <property type="match status" value="1"/>
</dbReference>
<sequence>MITKNTIKYIHSLSQKKYRDVARCFVVEGPKAVTDLLPYLSCRCLYATEEFQTRIASRLPSFRVKEVVSITQQELERLSQLRTPRDCVALFEMPVSDESWQDWATVAQSELCLVLDGVQDPGNLGTILRIADWFGIRHVFASPDTADVYAPKVVQATMGAIGTVRVHYGSLPALLQSLKGRVPIYGTFLDGEDLYTQQLSSSCGVIVMGNEGKGITSEVGACVTHRLLIPSFAAEGCASESLNVAVATAIVCAELRRQGRS</sequence>
<gene>
    <name evidence="6" type="ORF">EVA_03403</name>
</gene>
<dbReference type="GO" id="GO:0003723">
    <property type="term" value="F:RNA binding"/>
    <property type="evidence" value="ECO:0007669"/>
    <property type="project" value="InterPro"/>
</dbReference>
<dbReference type="PANTHER" id="PTHR43191:SF2">
    <property type="entry name" value="RRNA METHYLTRANSFERASE 3, MITOCHONDRIAL"/>
    <property type="match status" value="1"/>
</dbReference>
<evidence type="ECO:0000256" key="3">
    <source>
        <dbReference type="ARBA" id="ARBA00022679"/>
    </source>
</evidence>
<evidence type="ECO:0000313" key="6">
    <source>
        <dbReference type="EMBL" id="EJX08487.1"/>
    </source>
</evidence>
<name>J9GKX5_9ZZZZ</name>
<dbReference type="AlphaFoldDB" id="J9GKX5"/>
<dbReference type="InterPro" id="IPR053888">
    <property type="entry name" value="MRM3-like_sub_bind"/>
</dbReference>
<dbReference type="Pfam" id="PF00588">
    <property type="entry name" value="SpoU_methylase"/>
    <property type="match status" value="1"/>
</dbReference>
<feature type="domain" description="MRM3-like substrate binding" evidence="5">
    <location>
        <begin position="5"/>
        <end position="89"/>
    </location>
</feature>
<dbReference type="EMBL" id="AMCI01000611">
    <property type="protein sequence ID" value="EJX08487.1"/>
    <property type="molecule type" value="Genomic_DNA"/>
</dbReference>
<dbReference type="Gene3D" id="3.30.1330.30">
    <property type="match status" value="1"/>
</dbReference>
<dbReference type="SUPFAM" id="SSF55315">
    <property type="entry name" value="L30e-like"/>
    <property type="match status" value="1"/>
</dbReference>
<evidence type="ECO:0000259" key="4">
    <source>
        <dbReference type="Pfam" id="PF00588"/>
    </source>
</evidence>
<comment type="caution">
    <text evidence="6">The sequence shown here is derived from an EMBL/GenBank/DDBJ whole genome shotgun (WGS) entry which is preliminary data.</text>
</comment>
<accession>J9GKX5</accession>
<dbReference type="Pfam" id="PF22435">
    <property type="entry name" value="MRM3-like_sub_bind"/>
    <property type="match status" value="1"/>
</dbReference>
<dbReference type="PANTHER" id="PTHR43191">
    <property type="entry name" value="RRNA METHYLTRANSFERASE 3"/>
    <property type="match status" value="1"/>
</dbReference>
<proteinExistence type="inferred from homology"/>
<dbReference type="InterPro" id="IPR051259">
    <property type="entry name" value="rRNA_Methyltransferase"/>
</dbReference>
<keyword evidence="3 6" id="KW-0808">Transferase</keyword>
<protein>
    <submittedName>
        <fullName evidence="6">tRNA/rRNA methyltransferase (Spou)</fullName>
    </submittedName>
</protein>
<dbReference type="SUPFAM" id="SSF75217">
    <property type="entry name" value="alpha/beta knot"/>
    <property type="match status" value="1"/>
</dbReference>
<evidence type="ECO:0000256" key="2">
    <source>
        <dbReference type="ARBA" id="ARBA00022603"/>
    </source>
</evidence>
<comment type="similarity">
    <text evidence="1">Belongs to the class IV-like SAM-binding methyltransferase superfamily. RNA methyltransferase TrmH family.</text>
</comment>
<dbReference type="CDD" id="cd18109">
    <property type="entry name" value="SpoU-like_RNA-MTase"/>
    <property type="match status" value="1"/>
</dbReference>
<dbReference type="GO" id="GO:0006396">
    <property type="term" value="P:RNA processing"/>
    <property type="evidence" value="ECO:0007669"/>
    <property type="project" value="InterPro"/>
</dbReference>
<evidence type="ECO:0000256" key="1">
    <source>
        <dbReference type="ARBA" id="ARBA00007228"/>
    </source>
</evidence>
<dbReference type="InterPro" id="IPR029028">
    <property type="entry name" value="Alpha/beta_knot_MTases"/>
</dbReference>
<dbReference type="GO" id="GO:0008173">
    <property type="term" value="F:RNA methyltransferase activity"/>
    <property type="evidence" value="ECO:0007669"/>
    <property type="project" value="InterPro"/>
</dbReference>
<evidence type="ECO:0000259" key="5">
    <source>
        <dbReference type="Pfam" id="PF22435"/>
    </source>
</evidence>
<dbReference type="InterPro" id="IPR001537">
    <property type="entry name" value="SpoU_MeTrfase"/>
</dbReference>
<reference evidence="6" key="1">
    <citation type="journal article" date="2012" name="PLoS ONE">
        <title>Gene sets for utilization of primary and secondary nutrition supplies in the distal gut of endangered iberian lynx.</title>
        <authorList>
            <person name="Alcaide M."/>
            <person name="Messina E."/>
            <person name="Richter M."/>
            <person name="Bargiela R."/>
            <person name="Peplies J."/>
            <person name="Huws S.A."/>
            <person name="Newbold C.J."/>
            <person name="Golyshin P.N."/>
            <person name="Simon M.A."/>
            <person name="Lopez G."/>
            <person name="Yakimov M.M."/>
            <person name="Ferrer M."/>
        </authorList>
    </citation>
    <scope>NUCLEOTIDE SEQUENCE</scope>
</reference>
<dbReference type="GO" id="GO:0032259">
    <property type="term" value="P:methylation"/>
    <property type="evidence" value="ECO:0007669"/>
    <property type="project" value="UniProtKB-KW"/>
</dbReference>
<dbReference type="InterPro" id="IPR029026">
    <property type="entry name" value="tRNA_m1G_MTases_N"/>
</dbReference>